<evidence type="ECO:0000313" key="9">
    <source>
        <dbReference type="Proteomes" id="UP000437431"/>
    </source>
</evidence>
<evidence type="ECO:0000313" key="3">
    <source>
        <dbReference type="EMBL" id="CUO77625.1"/>
    </source>
</evidence>
<dbReference type="CDD" id="cd14948">
    <property type="entry name" value="BACON"/>
    <property type="match status" value="1"/>
</dbReference>
<dbReference type="Pfam" id="PF19527">
    <property type="entry name" value="DUF6055"/>
    <property type="match status" value="1"/>
</dbReference>
<evidence type="ECO:0000313" key="5">
    <source>
        <dbReference type="EMBL" id="KAB6640588.1"/>
    </source>
</evidence>
<name>A0A174HXS6_PHOVU</name>
<dbReference type="GeneID" id="5302091"/>
<dbReference type="EMBL" id="WDAL01000002">
    <property type="protein sequence ID" value="KAB6640588.1"/>
    <property type="molecule type" value="Genomic_DNA"/>
</dbReference>
<evidence type="ECO:0000259" key="2">
    <source>
        <dbReference type="Pfam" id="PF16151"/>
    </source>
</evidence>
<proteinExistence type="predicted"/>
<evidence type="ECO:0000313" key="4">
    <source>
        <dbReference type="EMBL" id="KAB6564264.1"/>
    </source>
</evidence>
<organism evidence="3 7">
    <name type="scientific">Phocaeicola vulgatus</name>
    <name type="common">Bacteroides vulgatus</name>
    <dbReference type="NCBI Taxonomy" id="821"/>
    <lineage>
        <taxon>Bacteria</taxon>
        <taxon>Pseudomonadati</taxon>
        <taxon>Bacteroidota</taxon>
        <taxon>Bacteroidia</taxon>
        <taxon>Bacteroidales</taxon>
        <taxon>Bacteroidaceae</taxon>
        <taxon>Phocaeicola</taxon>
    </lineage>
</organism>
<dbReference type="EMBL" id="QRYT01000002">
    <property type="protein sequence ID" value="RGV13663.1"/>
    <property type="molecule type" value="Genomic_DNA"/>
</dbReference>
<accession>A0A174HXS6</accession>
<dbReference type="AlphaFoldDB" id="A0A174HXS6"/>
<evidence type="ECO:0000313" key="8">
    <source>
        <dbReference type="Proteomes" id="UP000285379"/>
    </source>
</evidence>
<protein>
    <submittedName>
        <fullName evidence="3">Alpha amylase</fullName>
    </submittedName>
    <submittedName>
        <fullName evidence="4">DUF4859 domain-containing protein</fullName>
    </submittedName>
</protein>
<dbReference type="EMBL" id="WDAY01000001">
    <property type="protein sequence ID" value="KAB6564264.1"/>
    <property type="molecule type" value="Genomic_DNA"/>
</dbReference>
<dbReference type="InterPro" id="IPR024361">
    <property type="entry name" value="BACON"/>
</dbReference>
<feature type="chain" id="PRO_5043136485" evidence="1">
    <location>
        <begin position="25"/>
        <end position="754"/>
    </location>
</feature>
<dbReference type="Proteomes" id="UP000285379">
    <property type="component" value="Unassembled WGS sequence"/>
</dbReference>
<dbReference type="Pfam" id="PF16151">
    <property type="entry name" value="DUF4859"/>
    <property type="match status" value="1"/>
</dbReference>
<evidence type="ECO:0000313" key="6">
    <source>
        <dbReference type="EMBL" id="RGV13663.1"/>
    </source>
</evidence>
<dbReference type="Proteomes" id="UP000095333">
    <property type="component" value="Unassembled WGS sequence"/>
</dbReference>
<dbReference type="RefSeq" id="WP_011965054.1">
    <property type="nucleotide sequence ID" value="NZ_CAXSKM010000012.1"/>
</dbReference>
<dbReference type="InterPro" id="IPR032339">
    <property type="entry name" value="DUF4859"/>
</dbReference>
<reference evidence="6 8" key="2">
    <citation type="submission" date="2018-08" db="EMBL/GenBank/DDBJ databases">
        <title>A genome reference for cultivated species of the human gut microbiota.</title>
        <authorList>
            <person name="Zou Y."/>
            <person name="Xue W."/>
            <person name="Luo G."/>
        </authorList>
    </citation>
    <scope>NUCLEOTIDE SEQUENCE [LARGE SCALE GENOMIC DNA]</scope>
    <source>
        <strain evidence="6 8">AF14-8</strain>
    </source>
</reference>
<reference evidence="3 7" key="1">
    <citation type="submission" date="2015-09" db="EMBL/GenBank/DDBJ databases">
        <authorList>
            <consortium name="Pathogen Informatics"/>
        </authorList>
    </citation>
    <scope>NUCLEOTIDE SEQUENCE [LARGE SCALE GENOMIC DNA]</scope>
    <source>
        <strain evidence="3 7">2789STDY5834842</strain>
    </source>
</reference>
<dbReference type="EMBL" id="CYZI01000018">
    <property type="protein sequence ID" value="CUO77625.1"/>
    <property type="molecule type" value="Genomic_DNA"/>
</dbReference>
<dbReference type="PROSITE" id="PS51257">
    <property type="entry name" value="PROKAR_LIPOPROTEIN"/>
    <property type="match status" value="1"/>
</dbReference>
<feature type="domain" description="DUF4859" evidence="2">
    <location>
        <begin position="626"/>
        <end position="740"/>
    </location>
</feature>
<dbReference type="InterPro" id="IPR013783">
    <property type="entry name" value="Ig-like_fold"/>
</dbReference>
<evidence type="ECO:0000256" key="1">
    <source>
        <dbReference type="SAM" id="SignalP"/>
    </source>
</evidence>
<evidence type="ECO:0000313" key="10">
    <source>
        <dbReference type="Proteomes" id="UP000462015"/>
    </source>
</evidence>
<dbReference type="InterPro" id="IPR045690">
    <property type="entry name" value="DUF6055"/>
</dbReference>
<dbReference type="Proteomes" id="UP000437431">
    <property type="component" value="Unassembled WGS sequence"/>
</dbReference>
<dbReference type="Proteomes" id="UP000462015">
    <property type="component" value="Unassembled WGS sequence"/>
</dbReference>
<gene>
    <name evidence="6" type="ORF">DWW27_01290</name>
    <name evidence="3" type="ORF">ERS852457_02741</name>
    <name evidence="5" type="ORF">GAY12_01070</name>
    <name evidence="4" type="ORF">GAY79_00110</name>
</gene>
<feature type="signal peptide" evidence="1">
    <location>
        <begin position="1"/>
        <end position="24"/>
    </location>
</feature>
<reference evidence="9 10" key="3">
    <citation type="journal article" date="2019" name="Nat. Med.">
        <title>A library of human gut bacterial isolates paired with longitudinal multiomics data enables mechanistic microbiome research.</title>
        <authorList>
            <person name="Poyet M."/>
            <person name="Groussin M."/>
            <person name="Gibbons S.M."/>
            <person name="Avila-Pacheco J."/>
            <person name="Jiang X."/>
            <person name="Kearney S.M."/>
            <person name="Perrotta A.R."/>
            <person name="Berdy B."/>
            <person name="Zhao S."/>
            <person name="Lieberman T.D."/>
            <person name="Swanson P.K."/>
            <person name="Smith M."/>
            <person name="Roesemann S."/>
            <person name="Alexander J.E."/>
            <person name="Rich S.A."/>
            <person name="Livny J."/>
            <person name="Vlamakis H."/>
            <person name="Clish C."/>
            <person name="Bullock K."/>
            <person name="Deik A."/>
            <person name="Scott J."/>
            <person name="Pierce K.A."/>
            <person name="Xavier R.J."/>
            <person name="Alm E.J."/>
        </authorList>
    </citation>
    <scope>NUCLEOTIDE SEQUENCE [LARGE SCALE GENOMIC DNA]</scope>
    <source>
        <strain evidence="4 9">BIOML-A111</strain>
        <strain evidence="5 10">BIOML-A98</strain>
    </source>
</reference>
<sequence>MKKLLCKELLFALSIFCCFFIAFSSCSDSEDESIILQLTLDSSQQSKTLFWDETEASVKFSATGPWTATVEDVTSRATDSSCTWIKLPRYEGEAGEISLPMLLQKNDSENYREATLVIVCGESEVTVHIRQEANPNAVLTLNSADIKDFDKYYKPIEFSNMNMLRSDARWSWWRMKQSEHFFVFWEPGFGNDPGAESVPEVLRVDIDDLLAKAEQFYRTNIETLKFADTGQNKSFLDKYKMEIYLLYQTEWLATGSGYDNTIGALWVNPSTCQPVGSTIAHEIGHSFQYQVSCDKMLNGEADFSQVGFRYGYGSSGEGGNGFWEQCAQWQSFQDYPAELFGYHVDVWKANYHRHFNHEWMRYASYWLQYYWAQKHGVDVVGNVWTQSRYPEDPLMTYQRLYCNNDLQTLYTELYGYATRMVTYDMDVVRNYVTETACNYTTKMYDAAGGYYQVGYASCPGTTGFNIIPLNVPEAGTTVKANFAGLAVGCALAEEDPGTTLDADGNVAGTATAYNNNGGNTAAGWRYGFVAIVNGAPQYASMNKENAGVVSYTIPIGTEKLCLVVMGAPVQYKSHPWNDDETDDEQWPYKVKFEGTDLLGNFSIDETAMPKDITLTFDVKCNAGSEDYPQGTVDLKTNKDLAQAFVMKPAVLESKLASVGTEPAEDKVVIALGQTDGTFAYTSTANNGFWCEANGNVGNWGDTAPVYVEFSGLTMTYGHRKGVSVAGQKYMLKPTLIYTRNGVQYKATIVLNMQF</sequence>
<dbReference type="Gene3D" id="2.60.40.10">
    <property type="entry name" value="Immunoglobulins"/>
    <property type="match status" value="1"/>
</dbReference>
<dbReference type="OMA" id="WEQTAQW"/>
<keyword evidence="1" id="KW-0732">Signal</keyword>
<evidence type="ECO:0000313" key="7">
    <source>
        <dbReference type="Proteomes" id="UP000095333"/>
    </source>
</evidence>